<feature type="transmembrane region" description="Helical" evidence="1">
    <location>
        <begin position="92"/>
        <end position="112"/>
    </location>
</feature>
<evidence type="ECO:0000313" key="3">
    <source>
        <dbReference type="Proteomes" id="UP000424966"/>
    </source>
</evidence>
<feature type="transmembrane region" description="Helical" evidence="1">
    <location>
        <begin position="21"/>
        <end position="39"/>
    </location>
</feature>
<dbReference type="EMBL" id="CP046294">
    <property type="protein sequence ID" value="QGR72288.1"/>
    <property type="molecule type" value="Genomic_DNA"/>
</dbReference>
<gene>
    <name evidence="2" type="ORF">FOC37_19085</name>
</gene>
<evidence type="ECO:0000313" key="2">
    <source>
        <dbReference type="EMBL" id="QGR72288.1"/>
    </source>
</evidence>
<keyword evidence="3" id="KW-1185">Reference proteome</keyword>
<dbReference type="Proteomes" id="UP000424966">
    <property type="component" value="Chromosome"/>
</dbReference>
<evidence type="ECO:0008006" key="4">
    <source>
        <dbReference type="Google" id="ProtNLM"/>
    </source>
</evidence>
<name>A0ABX6FCN7_YERIN</name>
<evidence type="ECO:0000256" key="1">
    <source>
        <dbReference type="SAM" id="Phobius"/>
    </source>
</evidence>
<organism evidence="2 3">
    <name type="scientific">Yersinia intermedia</name>
    <dbReference type="NCBI Taxonomy" id="631"/>
    <lineage>
        <taxon>Bacteria</taxon>
        <taxon>Pseudomonadati</taxon>
        <taxon>Pseudomonadota</taxon>
        <taxon>Gammaproteobacteria</taxon>
        <taxon>Enterobacterales</taxon>
        <taxon>Yersiniaceae</taxon>
        <taxon>Yersinia</taxon>
    </lineage>
</organism>
<keyword evidence="1" id="KW-0812">Transmembrane</keyword>
<dbReference type="RefSeq" id="WP_053011872.1">
    <property type="nucleotide sequence ID" value="NZ_CWJO01000004.1"/>
</dbReference>
<sequence length="274" mass="30318">MVSVRTFGLKEANGSDKTVRVVQLIIYGLWGVFLCLAGIEKFGDFFATGTGFWSVVMLSVAGLCQLLASTAAIGWAVLGLGTLRPKYLPYKFVNNYTVPVMIIVLAVAASAARSSSDEARSQKLGFKDGKEFAIARENNITNVADYAKFEEEQRIKAAEKAAQDAALTTEKEQKAKEEEAKCFDDAHCYASKHKAGDYICKVAVEKSAQYQFKWTDGVLEPKFSSYNWYDKNRKLVTLYGHRAQAQNGFGAFKNVEYSCTFNSDTGEVLSTNFQ</sequence>
<reference evidence="2 3" key="1">
    <citation type="submission" date="2019-11" db="EMBL/GenBank/DDBJ databases">
        <title>FDA dAtabase for Regulatory Grade micrObial Sequences (FDA-ARGOS): Supporting development and validation of Infectious Disease Dx tests.</title>
        <authorList>
            <person name="Patel R."/>
            <person name="Rucinski S."/>
            <person name="Tallon L."/>
            <person name="Sadzewicz L."/>
            <person name="Vavikolanu K."/>
            <person name="Mehta A."/>
            <person name="Aluvathingal J."/>
            <person name="Nadendla S."/>
            <person name="Nandy P."/>
            <person name="Geyer C."/>
            <person name="Yan Y."/>
            <person name="Sichtig H."/>
        </authorList>
    </citation>
    <scope>NUCLEOTIDE SEQUENCE [LARGE SCALE GENOMIC DNA]</scope>
    <source>
        <strain evidence="2 3">FDAARGOS_729</strain>
    </source>
</reference>
<protein>
    <recommendedName>
        <fullName evidence="4">Lipoprotein</fullName>
    </recommendedName>
</protein>
<keyword evidence="1" id="KW-0472">Membrane</keyword>
<keyword evidence="1" id="KW-1133">Transmembrane helix</keyword>
<feature type="transmembrane region" description="Helical" evidence="1">
    <location>
        <begin position="51"/>
        <end position="80"/>
    </location>
</feature>
<accession>A0ABX6FCN7</accession>
<proteinExistence type="predicted"/>